<dbReference type="AlphaFoldDB" id="A0A225W9I5"/>
<evidence type="ECO:0000313" key="2">
    <source>
        <dbReference type="Proteomes" id="UP000198211"/>
    </source>
</evidence>
<name>A0A225W9I5_9STRA</name>
<evidence type="ECO:0000313" key="1">
    <source>
        <dbReference type="EMBL" id="OWZ13490.1"/>
    </source>
</evidence>
<dbReference type="Proteomes" id="UP000198211">
    <property type="component" value="Unassembled WGS sequence"/>
</dbReference>
<sequence length="94" mass="9818">MSLPGVISGVTTLADTGISLDPVCWDIPPVHGGPDVHLVGVPTSIFAMQSRVKVYCGYGGLEVLLCIEGLDAADYQGLHTLMSGNVADRLPELP</sequence>
<dbReference type="OrthoDB" id="129709at2759"/>
<accession>A0A225W9I5</accession>
<keyword evidence="2" id="KW-1185">Reference proteome</keyword>
<protein>
    <submittedName>
        <fullName evidence="1">Uncharacterized protein</fullName>
    </submittedName>
</protein>
<comment type="caution">
    <text evidence="1">The sequence shown here is derived from an EMBL/GenBank/DDBJ whole genome shotgun (WGS) entry which is preliminary data.</text>
</comment>
<gene>
    <name evidence="1" type="ORF">PHMEG_00013177</name>
</gene>
<organism evidence="1 2">
    <name type="scientific">Phytophthora megakarya</name>
    <dbReference type="NCBI Taxonomy" id="4795"/>
    <lineage>
        <taxon>Eukaryota</taxon>
        <taxon>Sar</taxon>
        <taxon>Stramenopiles</taxon>
        <taxon>Oomycota</taxon>
        <taxon>Peronosporomycetes</taxon>
        <taxon>Peronosporales</taxon>
        <taxon>Peronosporaceae</taxon>
        <taxon>Phytophthora</taxon>
    </lineage>
</organism>
<reference evidence="2" key="1">
    <citation type="submission" date="2017-03" db="EMBL/GenBank/DDBJ databases">
        <title>Phytopthora megakarya and P. palmivora, two closely related causual agents of cacao black pod achieved similar genome size and gene model numbers by different mechanisms.</title>
        <authorList>
            <person name="Ali S."/>
            <person name="Shao J."/>
            <person name="Larry D.J."/>
            <person name="Kronmiller B."/>
            <person name="Shen D."/>
            <person name="Strem M.D."/>
            <person name="Melnick R.L."/>
            <person name="Guiltinan M.J."/>
            <person name="Tyler B.M."/>
            <person name="Meinhardt L.W."/>
            <person name="Bailey B.A."/>
        </authorList>
    </citation>
    <scope>NUCLEOTIDE SEQUENCE [LARGE SCALE GENOMIC DNA]</scope>
    <source>
        <strain evidence="2">zdho120</strain>
    </source>
</reference>
<dbReference type="EMBL" id="NBNE01001566">
    <property type="protein sequence ID" value="OWZ13490.1"/>
    <property type="molecule type" value="Genomic_DNA"/>
</dbReference>
<proteinExistence type="predicted"/>